<evidence type="ECO:0008006" key="5">
    <source>
        <dbReference type="Google" id="ProtNLM"/>
    </source>
</evidence>
<dbReference type="GO" id="GO:0042578">
    <property type="term" value="F:phosphoric ester hydrolase activity"/>
    <property type="evidence" value="ECO:0007669"/>
    <property type="project" value="UniProtKB-ARBA"/>
</dbReference>
<comment type="caution">
    <text evidence="3">The sequence shown here is derived from an EMBL/GenBank/DDBJ whole genome shotgun (WGS) entry which is preliminary data.</text>
</comment>
<evidence type="ECO:0000313" key="4">
    <source>
        <dbReference type="Proteomes" id="UP000320048"/>
    </source>
</evidence>
<proteinExistence type="predicted"/>
<dbReference type="InterPro" id="IPR017850">
    <property type="entry name" value="Alkaline_phosphatase_core_sf"/>
</dbReference>
<organism evidence="3 4">
    <name type="scientific">Candidatus Segetimicrobium genomatis</name>
    <dbReference type="NCBI Taxonomy" id="2569760"/>
    <lineage>
        <taxon>Bacteria</taxon>
        <taxon>Bacillati</taxon>
        <taxon>Candidatus Sysuimicrobiota</taxon>
        <taxon>Candidatus Sysuimicrobiia</taxon>
        <taxon>Candidatus Sysuimicrobiales</taxon>
        <taxon>Candidatus Segetimicrobiaceae</taxon>
        <taxon>Candidatus Segetimicrobium</taxon>
    </lineage>
</organism>
<dbReference type="Proteomes" id="UP000320048">
    <property type="component" value="Unassembled WGS sequence"/>
</dbReference>
<dbReference type="Gene3D" id="3.40.720.10">
    <property type="entry name" value="Alkaline Phosphatase, subunit A"/>
    <property type="match status" value="2"/>
</dbReference>
<feature type="region of interest" description="Disordered" evidence="2">
    <location>
        <begin position="1"/>
        <end position="24"/>
    </location>
</feature>
<evidence type="ECO:0000313" key="3">
    <source>
        <dbReference type="EMBL" id="TMI81357.1"/>
    </source>
</evidence>
<dbReference type="AlphaFoldDB" id="A0A537JCT2"/>
<evidence type="ECO:0000256" key="1">
    <source>
        <dbReference type="ARBA" id="ARBA00022801"/>
    </source>
</evidence>
<sequence>MPKKPAPPKKPGPPTGGKPHPVAGARSPIQHVVIIVKENHTFDNYFGTFPGANGAALAHASDPLAQGDPPHDHGAWLKRNDPNGAVRLQYTRDDIPAYWAYAQQYTLCDNYFTEVASQSEPNHLVLIAAQSPIIDNASPHRTFQPQPPYRLTSLPAALAAAGRDWRDYADQKASYFRDIAGLAHDPSNVSSGQFDTDVAKGFLPTVSWLYAPGGKSEHPPFSSGSGPVVKPGLQWTVDRVSHVAASPLWASTVVFITWDDWGGWFDHVDPPNVARWTGGGPAGYAGSQFRYGPRVPCLVVSPYARRGVNSTFHSHVSLVKFCLRNFSLPPLGALDASAVGKSDDMWDCFDFTAPPRLAPPSPKPA</sequence>
<reference evidence="3 4" key="1">
    <citation type="journal article" date="2019" name="Nat. Microbiol.">
        <title>Mediterranean grassland soil C-N compound turnover is dependent on rainfall and depth, and is mediated by genomically divergent microorganisms.</title>
        <authorList>
            <person name="Diamond S."/>
            <person name="Andeer P.F."/>
            <person name="Li Z."/>
            <person name="Crits-Christoph A."/>
            <person name="Burstein D."/>
            <person name="Anantharaman K."/>
            <person name="Lane K.R."/>
            <person name="Thomas B.C."/>
            <person name="Pan C."/>
            <person name="Northen T.R."/>
            <person name="Banfield J.F."/>
        </authorList>
    </citation>
    <scope>NUCLEOTIDE SEQUENCE [LARGE SCALE GENOMIC DNA]</scope>
    <source>
        <strain evidence="3">NP_7</strain>
    </source>
</reference>
<dbReference type="InterPro" id="IPR007312">
    <property type="entry name" value="Phosphoesterase"/>
</dbReference>
<keyword evidence="1" id="KW-0378">Hydrolase</keyword>
<name>A0A537JCT2_9BACT</name>
<dbReference type="PANTHER" id="PTHR31956">
    <property type="entry name" value="NON-SPECIFIC PHOSPHOLIPASE C4-RELATED"/>
    <property type="match status" value="1"/>
</dbReference>
<evidence type="ECO:0000256" key="2">
    <source>
        <dbReference type="SAM" id="MobiDB-lite"/>
    </source>
</evidence>
<dbReference type="EMBL" id="VBAO01000175">
    <property type="protein sequence ID" value="TMI81357.1"/>
    <property type="molecule type" value="Genomic_DNA"/>
</dbReference>
<dbReference type="Pfam" id="PF04185">
    <property type="entry name" value="Phosphoesterase"/>
    <property type="match status" value="2"/>
</dbReference>
<dbReference type="PANTHER" id="PTHR31956:SF1">
    <property type="entry name" value="NON-SPECIFIC PHOSPHOLIPASE C1"/>
    <property type="match status" value="1"/>
</dbReference>
<accession>A0A537JCT2</accession>
<gene>
    <name evidence="3" type="ORF">E6H04_06935</name>
</gene>
<protein>
    <recommendedName>
        <fullName evidence="5">Alkaline phosphatase family protein</fullName>
    </recommendedName>
</protein>